<evidence type="ECO:0000313" key="8">
    <source>
        <dbReference type="Proteomes" id="UP000032101"/>
    </source>
</evidence>
<dbReference type="GO" id="GO:0005509">
    <property type="term" value="F:calcium ion binding"/>
    <property type="evidence" value="ECO:0007669"/>
    <property type="project" value="InterPro"/>
</dbReference>
<comment type="subcellular location">
    <subcellularLocation>
        <location evidence="2">Secreted</location>
    </subcellularLocation>
</comment>
<dbReference type="Gene3D" id="2.150.10.10">
    <property type="entry name" value="Serralysin-like metalloprotease, C-terminal"/>
    <property type="match status" value="1"/>
</dbReference>
<dbReference type="Gene3D" id="2.80.10.50">
    <property type="match status" value="3"/>
</dbReference>
<dbReference type="PATRIC" id="fig|294.124.peg.685"/>
<gene>
    <name evidence="7" type="ORF">RL74_03365</name>
</gene>
<evidence type="ECO:0000259" key="6">
    <source>
        <dbReference type="Pfam" id="PF08548"/>
    </source>
</evidence>
<evidence type="ECO:0000313" key="7">
    <source>
        <dbReference type="EMBL" id="KIQ60828.1"/>
    </source>
</evidence>
<keyword evidence="3" id="KW-0964">Secreted</keyword>
<dbReference type="InterPro" id="IPR001343">
    <property type="entry name" value="Hemolysn_Ca-bd"/>
</dbReference>
<dbReference type="PROSITE" id="PS00330">
    <property type="entry name" value="HEMOLYSIN_CALCIUM"/>
    <property type="match status" value="1"/>
</dbReference>
<reference evidence="7 8" key="1">
    <citation type="submission" date="2015-01" db="EMBL/GenBank/DDBJ databases">
        <title>Draft Genome Sequence of the Biocontrol and Plant Growth-Promoting Rhizobacteria (PGPR) Pseudomonas fluorescens UM270.</title>
        <authorList>
            <person name="Hernandez-Salmeron J.E."/>
            <person name="Santoyo G."/>
            <person name="Moreno-Hagelsieb G."/>
            <person name="Hernandez-Leon R."/>
        </authorList>
    </citation>
    <scope>NUCLEOTIDE SEQUENCE [LARGE SCALE GENOMIC DNA]</scope>
    <source>
        <strain evidence="7 8">UM270</strain>
    </source>
</reference>
<evidence type="ECO:0000256" key="5">
    <source>
        <dbReference type="ARBA" id="ARBA00022837"/>
    </source>
</evidence>
<dbReference type="InterPro" id="IPR018511">
    <property type="entry name" value="Hemolysin-typ_Ca-bd_CS"/>
</dbReference>
<evidence type="ECO:0000256" key="2">
    <source>
        <dbReference type="ARBA" id="ARBA00004613"/>
    </source>
</evidence>
<dbReference type="Proteomes" id="UP000032101">
    <property type="component" value="Unassembled WGS sequence"/>
</dbReference>
<keyword evidence="4" id="KW-0677">Repeat</keyword>
<sequence>MTTTYSAPGLLVVDIAGRTDNAQDVVVQPDGSILIAGFSDYGNALDDGRDFSLTRLNPDGSVDTGYGHAGRQVIHKQIPFEKDYNLQVQADGAVVTAHAGHDDTAIVQRWGPDGKADAAFNSNAEASLSSGFGTKSIVQANADGSVLVSAVQGSLLNVAQLNADGTLDTSFGTDGLLTLQAPAPFIFLESIFKMADGSLLVHGSPGVQNSVLKYTADGELDTQFGGDGSVPLPIFTTLRGDMVVQDDGKLLVAGSTTYEDFAVLRLNADGSPDLSFGQQGLVSINLPGEAAYGSEIALLDDGKILLSGDTYTNGGSDYAAVRLNADGSLDTTFASPDGNARLVGSSGNDKLLGVNTDEILRGLAGDDLLQGNLGRDLLSGGAGHDVFRYASVADSFRTADSTGSDRLLDFNPNEDRIDLSALGFTGIGNGYAGTLAIQNNADDTRTYLKSFEANADGQRFELVIDGNVTAQLNESNLLFSAANNAGGSLPEQVELTLIGTAGPDLHTDVI</sequence>
<dbReference type="AlphaFoldDB" id="A0A0D0PQB9"/>
<evidence type="ECO:0000256" key="3">
    <source>
        <dbReference type="ARBA" id="ARBA00022525"/>
    </source>
</evidence>
<dbReference type="InterPro" id="IPR013858">
    <property type="entry name" value="Peptidase_M10B_C"/>
</dbReference>
<comment type="caution">
    <text evidence="7">The sequence shown here is derived from an EMBL/GenBank/DDBJ whole genome shotgun (WGS) entry which is preliminary data.</text>
</comment>
<dbReference type="Pfam" id="PF17164">
    <property type="entry name" value="DUF5122"/>
    <property type="match status" value="5"/>
</dbReference>
<dbReference type="EMBL" id="JXNZ01000018">
    <property type="protein sequence ID" value="KIQ60828.1"/>
    <property type="molecule type" value="Genomic_DNA"/>
</dbReference>
<keyword evidence="5" id="KW-0106">Calcium</keyword>
<accession>A0A0D0PQB9</accession>
<comment type="cofactor">
    <cofactor evidence="1">
        <name>Ca(2+)</name>
        <dbReference type="ChEBI" id="CHEBI:29108"/>
    </cofactor>
</comment>
<evidence type="ECO:0000256" key="4">
    <source>
        <dbReference type="ARBA" id="ARBA00022737"/>
    </source>
</evidence>
<protein>
    <submittedName>
        <fullName evidence="7">Type I secretion target</fullName>
    </submittedName>
</protein>
<feature type="domain" description="Peptidase M10 serralysin C-terminal" evidence="6">
    <location>
        <begin position="343"/>
        <end position="425"/>
    </location>
</feature>
<name>A0A0D0PQB9_PSEFL</name>
<dbReference type="GO" id="GO:0005615">
    <property type="term" value="C:extracellular space"/>
    <property type="evidence" value="ECO:0007669"/>
    <property type="project" value="InterPro"/>
</dbReference>
<dbReference type="OrthoDB" id="6849797at2"/>
<dbReference type="Pfam" id="PF08548">
    <property type="entry name" value="Peptidase_M10_C"/>
    <property type="match status" value="1"/>
</dbReference>
<dbReference type="Pfam" id="PF00353">
    <property type="entry name" value="HemolysinCabind"/>
    <property type="match status" value="1"/>
</dbReference>
<dbReference type="InterPro" id="IPR011049">
    <property type="entry name" value="Serralysin-like_metalloprot_C"/>
</dbReference>
<dbReference type="NCBIfam" id="TIGR02608">
    <property type="entry name" value="delta_60_rpt"/>
    <property type="match status" value="6"/>
</dbReference>
<evidence type="ECO:0000256" key="1">
    <source>
        <dbReference type="ARBA" id="ARBA00001913"/>
    </source>
</evidence>
<dbReference type="InterPro" id="IPR013431">
    <property type="entry name" value="Delta_60_rpt"/>
</dbReference>
<proteinExistence type="predicted"/>
<dbReference type="PRINTS" id="PR00313">
    <property type="entry name" value="CABNDNGRPT"/>
</dbReference>
<organism evidence="7 8">
    <name type="scientific">Pseudomonas fluorescens</name>
    <dbReference type="NCBI Taxonomy" id="294"/>
    <lineage>
        <taxon>Bacteria</taxon>
        <taxon>Pseudomonadati</taxon>
        <taxon>Pseudomonadota</taxon>
        <taxon>Gammaproteobacteria</taxon>
        <taxon>Pseudomonadales</taxon>
        <taxon>Pseudomonadaceae</taxon>
        <taxon>Pseudomonas</taxon>
    </lineage>
</organism>
<dbReference type="SUPFAM" id="SSF63829">
    <property type="entry name" value="Calcium-dependent phosphotriesterase"/>
    <property type="match status" value="1"/>
</dbReference>
<dbReference type="SUPFAM" id="SSF51120">
    <property type="entry name" value="beta-Roll"/>
    <property type="match status" value="1"/>
</dbReference>
<dbReference type="RefSeq" id="WP_042728408.1">
    <property type="nucleotide sequence ID" value="NZ_JXNZ01000018.1"/>
</dbReference>